<keyword evidence="3" id="KW-1185">Reference proteome</keyword>
<name>A0ABU2LGC3_9ACTN</name>
<dbReference type="Proteomes" id="UP001183388">
    <property type="component" value="Unassembled WGS sequence"/>
</dbReference>
<evidence type="ECO:0000256" key="1">
    <source>
        <dbReference type="SAM" id="MobiDB-lite"/>
    </source>
</evidence>
<organism evidence="2 3">
    <name type="scientific">Streptomyces boetiae</name>
    <dbReference type="NCBI Taxonomy" id="3075541"/>
    <lineage>
        <taxon>Bacteria</taxon>
        <taxon>Bacillati</taxon>
        <taxon>Actinomycetota</taxon>
        <taxon>Actinomycetes</taxon>
        <taxon>Kitasatosporales</taxon>
        <taxon>Streptomycetaceae</taxon>
        <taxon>Streptomyces</taxon>
    </lineage>
</organism>
<comment type="caution">
    <text evidence="2">The sequence shown here is derived from an EMBL/GenBank/DDBJ whole genome shotgun (WGS) entry which is preliminary data.</text>
</comment>
<sequence length="106" mass="11250">MLAGTGRRRFVLGRELRQEGDDIDRAEEAEEAQAEEEMGGPEEAVLPGRAARGHAVWAIAVVCGVSVGVAVSRATRISGMSGIVRLSVDMPRVLPLRVGELAVTAR</sequence>
<evidence type="ECO:0000313" key="3">
    <source>
        <dbReference type="Proteomes" id="UP001183388"/>
    </source>
</evidence>
<feature type="region of interest" description="Disordered" evidence="1">
    <location>
        <begin position="19"/>
        <end position="41"/>
    </location>
</feature>
<dbReference type="RefSeq" id="WP_311633603.1">
    <property type="nucleotide sequence ID" value="NZ_JAVREN010000089.1"/>
</dbReference>
<gene>
    <name evidence="2" type="ORF">RM780_27370</name>
</gene>
<reference evidence="3" key="1">
    <citation type="submission" date="2023-07" db="EMBL/GenBank/DDBJ databases">
        <title>30 novel species of actinomycetes from the DSMZ collection.</title>
        <authorList>
            <person name="Nouioui I."/>
        </authorList>
    </citation>
    <scope>NUCLEOTIDE SEQUENCE [LARGE SCALE GENOMIC DNA]</scope>
    <source>
        <strain evidence="3">DSM 44917</strain>
    </source>
</reference>
<proteinExistence type="predicted"/>
<feature type="compositionally biased region" description="Acidic residues" evidence="1">
    <location>
        <begin position="21"/>
        <end position="40"/>
    </location>
</feature>
<dbReference type="EMBL" id="JAVREN010000089">
    <property type="protein sequence ID" value="MDT0310637.1"/>
    <property type="molecule type" value="Genomic_DNA"/>
</dbReference>
<accession>A0ABU2LGC3</accession>
<evidence type="ECO:0000313" key="2">
    <source>
        <dbReference type="EMBL" id="MDT0310637.1"/>
    </source>
</evidence>
<protein>
    <submittedName>
        <fullName evidence="2">Uncharacterized protein</fullName>
    </submittedName>
</protein>